<reference evidence="2 3" key="2">
    <citation type="submission" date="2024-07" db="EMBL/GenBank/DDBJ databases">
        <authorList>
            <person name="Akdeniz Z."/>
        </authorList>
    </citation>
    <scope>NUCLEOTIDE SEQUENCE [LARGE SCALE GENOMIC DNA]</scope>
</reference>
<gene>
    <name evidence="2" type="ORF">HINF_LOCUS40121</name>
    <name evidence="1" type="ORF">HINF_LOCUS43673</name>
</gene>
<organism evidence="1">
    <name type="scientific">Hexamita inflata</name>
    <dbReference type="NCBI Taxonomy" id="28002"/>
    <lineage>
        <taxon>Eukaryota</taxon>
        <taxon>Metamonada</taxon>
        <taxon>Diplomonadida</taxon>
        <taxon>Hexamitidae</taxon>
        <taxon>Hexamitinae</taxon>
        <taxon>Hexamita</taxon>
    </lineage>
</organism>
<sequence>MLIQNTQAQTQALQTNLTELTSDMLRANQTLENRIVGNSSSQDSNLVSYQNSLEITILQKFSTIDQSFRTTQANLQNNTNWVRDALESDNIRNMSLLNQIINNNYNSQNGQLDSDQNQFNNQMNQYDSYIDQQINYYTNTYVPQTYLRISDYKAPILIEPGSTFCLTGRLQVFSDGSGGTGMYFSNYQVRIVRIRSGQAYPILLGDNWSDNLGWASENTIRTSSSSC</sequence>
<accession>A0AA86QKF5</accession>
<evidence type="ECO:0000313" key="3">
    <source>
        <dbReference type="Proteomes" id="UP001642409"/>
    </source>
</evidence>
<reference evidence="1" key="1">
    <citation type="submission" date="2023-06" db="EMBL/GenBank/DDBJ databases">
        <authorList>
            <person name="Kurt Z."/>
        </authorList>
    </citation>
    <scope>NUCLEOTIDE SEQUENCE</scope>
</reference>
<evidence type="ECO:0000313" key="2">
    <source>
        <dbReference type="EMBL" id="CAL6043535.1"/>
    </source>
</evidence>
<keyword evidence="3" id="KW-1185">Reference proteome</keyword>
<name>A0AA86QKF5_9EUKA</name>
<dbReference type="Proteomes" id="UP001642409">
    <property type="component" value="Unassembled WGS sequence"/>
</dbReference>
<proteinExistence type="predicted"/>
<protein>
    <submittedName>
        <fullName evidence="2">Hypothetical_protein</fullName>
    </submittedName>
</protein>
<evidence type="ECO:0000313" key="1">
    <source>
        <dbReference type="EMBL" id="CAI9956028.1"/>
    </source>
</evidence>
<comment type="caution">
    <text evidence="1">The sequence shown here is derived from an EMBL/GenBank/DDBJ whole genome shotgun (WGS) entry which is preliminary data.</text>
</comment>
<dbReference type="EMBL" id="CATOUU010000869">
    <property type="protein sequence ID" value="CAI9956028.1"/>
    <property type="molecule type" value="Genomic_DNA"/>
</dbReference>
<dbReference type="AlphaFoldDB" id="A0AA86QKF5"/>
<dbReference type="EMBL" id="CAXDID020000157">
    <property type="protein sequence ID" value="CAL6043535.1"/>
    <property type="molecule type" value="Genomic_DNA"/>
</dbReference>